<dbReference type="GO" id="GO:0009045">
    <property type="term" value="F:xylose isomerase activity"/>
    <property type="evidence" value="ECO:0007669"/>
    <property type="project" value="UniProtKB-EC"/>
</dbReference>
<keyword evidence="7 9" id="KW-0119">Carbohydrate metabolism</keyword>
<feature type="binding site" evidence="9">
    <location>
        <position position="278"/>
    </location>
    <ligand>
        <name>Mg(2+)</name>
        <dbReference type="ChEBI" id="CHEBI:18420"/>
        <label>2</label>
    </ligand>
</feature>
<proteinExistence type="inferred from homology"/>
<dbReference type="Proteomes" id="UP001207228">
    <property type="component" value="Unassembled WGS sequence"/>
</dbReference>
<comment type="catalytic activity">
    <reaction evidence="8 9 10">
        <text>alpha-D-xylose = alpha-D-xylulofuranose</text>
        <dbReference type="Rhea" id="RHEA:22816"/>
        <dbReference type="ChEBI" id="CHEBI:28518"/>
        <dbReference type="ChEBI" id="CHEBI:188998"/>
        <dbReference type="EC" id="5.3.1.5"/>
    </reaction>
</comment>
<dbReference type="EMBL" id="JAPFQO010000003">
    <property type="protein sequence ID" value="MCX2739529.1"/>
    <property type="molecule type" value="Genomic_DNA"/>
</dbReference>
<dbReference type="InterPro" id="IPR013452">
    <property type="entry name" value="Xylose_isom_bac"/>
</dbReference>
<sequence length="443" mass="50395">MANHTLTQTAYFKDIDKIKFEGMESDNPLAYRWYDENRVVAGKTLKEHLRFAVAYWHSFNADGSDPFGGPTLKFKWNEKANPIERAKDKMDAAFEFITKIGMPYYCFHDVDVVDYTNNVAENERRLQIMVEYAQEKQRETGLKLLWGTANVFSHSRYMNGASTNPDFHVLTHAAAQVKAALDATIALNGENYVFWGGREGYMTLLNTNMKREQEHFAKFLHSAKDYARQQGFKGTFFIEPKPMEPTKHQYDYDSATVIGFLRQYDLLDDFKLNIEVNHATLAGHTFQHELQVAADAGLLGSIDANRGDYQNGWDTDQFPNNINEITEAMLVFLEAGGLQGGGINFDAKIRRNSTDPADLFYAHIGGADTFARALITADSILQNSEYQNIRRERYASFDSGQGKAFEEGKLTLEDLRNYAAENGEPEASSGRQEYLENLINRYI</sequence>
<dbReference type="SUPFAM" id="SSF51658">
    <property type="entry name" value="Xylose isomerase-like"/>
    <property type="match status" value="1"/>
</dbReference>
<keyword evidence="4 9" id="KW-0859">Xylose metabolism</keyword>
<evidence type="ECO:0000256" key="8">
    <source>
        <dbReference type="ARBA" id="ARBA00033659"/>
    </source>
</evidence>
<evidence type="ECO:0000256" key="3">
    <source>
        <dbReference type="ARBA" id="ARBA00011958"/>
    </source>
</evidence>
<feature type="binding site" evidence="9">
    <location>
        <position position="275"/>
    </location>
    <ligand>
        <name>Mg(2+)</name>
        <dbReference type="ChEBI" id="CHEBI:18420"/>
        <label>1</label>
    </ligand>
</feature>
<feature type="binding site" evidence="9">
    <location>
        <position position="303"/>
    </location>
    <ligand>
        <name>Mg(2+)</name>
        <dbReference type="ChEBI" id="CHEBI:18420"/>
        <label>1</label>
    </ligand>
</feature>
<evidence type="ECO:0000256" key="2">
    <source>
        <dbReference type="ARBA" id="ARBA00011881"/>
    </source>
</evidence>
<feature type="binding site" evidence="9">
    <location>
        <position position="239"/>
    </location>
    <ligand>
        <name>Mg(2+)</name>
        <dbReference type="ChEBI" id="CHEBI:18420"/>
        <label>1</label>
    </ligand>
</feature>
<evidence type="ECO:0000256" key="10">
    <source>
        <dbReference type="RuleBase" id="RU000609"/>
    </source>
</evidence>
<protein>
    <recommendedName>
        <fullName evidence="3 9">Xylose isomerase</fullName>
        <ecNumber evidence="3 9">5.3.1.5</ecNumber>
    </recommendedName>
</protein>
<comment type="subunit">
    <text evidence="2 9 11">Homotetramer.</text>
</comment>
<dbReference type="InterPro" id="IPR036237">
    <property type="entry name" value="Xyl_isomerase-like_sf"/>
</dbReference>
<comment type="cofactor">
    <cofactor evidence="9">
        <name>Mg(2+)</name>
        <dbReference type="ChEBI" id="CHEBI:18420"/>
    </cofactor>
    <text evidence="9">Binds 2 magnesium ions per subunit.</text>
</comment>
<name>A0ABT3RCF0_9BACT</name>
<organism evidence="12 13">
    <name type="scientific">Pontibacter anaerobius</name>
    <dbReference type="NCBI Taxonomy" id="2993940"/>
    <lineage>
        <taxon>Bacteria</taxon>
        <taxon>Pseudomonadati</taxon>
        <taxon>Bacteroidota</taxon>
        <taxon>Cytophagia</taxon>
        <taxon>Cytophagales</taxon>
        <taxon>Hymenobacteraceae</taxon>
        <taxon>Pontibacter</taxon>
    </lineage>
</organism>
<feature type="binding site" evidence="9">
    <location>
        <position position="275"/>
    </location>
    <ligand>
        <name>Mg(2+)</name>
        <dbReference type="ChEBI" id="CHEBI:18420"/>
        <label>2</label>
    </ligand>
</feature>
<dbReference type="RefSeq" id="WP_266051593.1">
    <property type="nucleotide sequence ID" value="NZ_JAPFQO010000003.1"/>
</dbReference>
<dbReference type="NCBIfam" id="NF003998">
    <property type="entry name" value="PRK05474.1"/>
    <property type="match status" value="1"/>
</dbReference>
<accession>A0ABT3RCF0</accession>
<dbReference type="PANTHER" id="PTHR48408:SF1">
    <property type="entry name" value="XYLOSE ISOMERASE"/>
    <property type="match status" value="1"/>
</dbReference>
<dbReference type="NCBIfam" id="TIGR02630">
    <property type="entry name" value="xylose_isom_A"/>
    <property type="match status" value="1"/>
</dbReference>
<dbReference type="HAMAP" id="MF_00455">
    <property type="entry name" value="Xylose_isom_A"/>
    <property type="match status" value="1"/>
</dbReference>
<dbReference type="EC" id="5.3.1.5" evidence="3 9"/>
<evidence type="ECO:0000256" key="5">
    <source>
        <dbReference type="ARBA" id="ARBA00022723"/>
    </source>
</evidence>
<evidence type="ECO:0000256" key="6">
    <source>
        <dbReference type="ARBA" id="ARBA00023235"/>
    </source>
</evidence>
<feature type="active site" evidence="9">
    <location>
        <position position="108"/>
    </location>
</feature>
<gene>
    <name evidence="9 12" type="primary">xylA</name>
    <name evidence="12" type="ORF">OO017_06195</name>
</gene>
<keyword evidence="5 9" id="KW-0479">Metal-binding</keyword>
<feature type="binding site" evidence="9">
    <location>
        <position position="346"/>
    </location>
    <ligand>
        <name>Mg(2+)</name>
        <dbReference type="ChEBI" id="CHEBI:18420"/>
        <label>1</label>
    </ligand>
</feature>
<evidence type="ECO:0000256" key="1">
    <source>
        <dbReference type="ARBA" id="ARBA00005765"/>
    </source>
</evidence>
<keyword evidence="9" id="KW-0460">Magnesium</keyword>
<dbReference type="PANTHER" id="PTHR48408">
    <property type="match status" value="1"/>
</dbReference>
<keyword evidence="6 9" id="KW-0413">Isomerase</keyword>
<dbReference type="InterPro" id="IPR001998">
    <property type="entry name" value="Xylose_isomerase"/>
</dbReference>
<evidence type="ECO:0000256" key="11">
    <source>
        <dbReference type="RuleBase" id="RU000610"/>
    </source>
</evidence>
<feature type="active site" evidence="9">
    <location>
        <position position="111"/>
    </location>
</feature>
<evidence type="ECO:0000256" key="9">
    <source>
        <dbReference type="HAMAP-Rule" id="MF_00455"/>
    </source>
</evidence>
<keyword evidence="9" id="KW-0963">Cytoplasm</keyword>
<reference evidence="12 13" key="1">
    <citation type="submission" date="2022-11" db="EMBL/GenBank/DDBJ databases">
        <title>The characterization of three novel Bacteroidetes species and genomic analysis of their roles in tidal elemental geochemical cycles.</title>
        <authorList>
            <person name="Ma K.-J."/>
        </authorList>
    </citation>
    <scope>NUCLEOTIDE SEQUENCE [LARGE SCALE GENOMIC DNA]</scope>
    <source>
        <strain evidence="12 13">M82</strain>
    </source>
</reference>
<evidence type="ECO:0000313" key="13">
    <source>
        <dbReference type="Proteomes" id="UP001207228"/>
    </source>
</evidence>
<keyword evidence="13" id="KW-1185">Reference proteome</keyword>
<dbReference type="PROSITE" id="PS51415">
    <property type="entry name" value="XYLOSE_ISOMERASE"/>
    <property type="match status" value="1"/>
</dbReference>
<comment type="similarity">
    <text evidence="1 9 10">Belongs to the xylose isomerase family.</text>
</comment>
<comment type="caution">
    <text evidence="12">The sequence shown here is derived from an EMBL/GenBank/DDBJ whole genome shotgun (WGS) entry which is preliminary data.</text>
</comment>
<dbReference type="PRINTS" id="PR00688">
    <property type="entry name" value="XYLOSISMRASE"/>
</dbReference>
<dbReference type="Gene3D" id="3.20.20.150">
    <property type="entry name" value="Divalent-metal-dependent TIM barrel enzymes"/>
    <property type="match status" value="1"/>
</dbReference>
<feature type="binding site" evidence="9">
    <location>
        <position position="316"/>
    </location>
    <ligand>
        <name>Mg(2+)</name>
        <dbReference type="ChEBI" id="CHEBI:18420"/>
        <label>2</label>
    </ligand>
</feature>
<evidence type="ECO:0000313" key="12">
    <source>
        <dbReference type="EMBL" id="MCX2739529.1"/>
    </source>
</evidence>
<feature type="binding site" evidence="9">
    <location>
        <position position="314"/>
    </location>
    <ligand>
        <name>Mg(2+)</name>
        <dbReference type="ChEBI" id="CHEBI:18420"/>
        <label>2</label>
    </ligand>
</feature>
<evidence type="ECO:0000256" key="7">
    <source>
        <dbReference type="ARBA" id="ARBA00023277"/>
    </source>
</evidence>
<comment type="subcellular location">
    <subcellularLocation>
        <location evidence="9 11">Cytoplasm</location>
    </subcellularLocation>
</comment>
<evidence type="ECO:0000256" key="4">
    <source>
        <dbReference type="ARBA" id="ARBA00022629"/>
    </source>
</evidence>